<sequence length="67" mass="7119">MLKRNNENIWIIFMQHHLCPLSSFKSIIVISLRQQLCLLKSSHAIGDADAAVAAVGGGGVTESGLSA</sequence>
<keyword evidence="1" id="KW-1185">Reference proteome</keyword>
<proteinExistence type="predicted"/>
<name>A0A0N5AR48_9BILA</name>
<dbReference type="Proteomes" id="UP000046393">
    <property type="component" value="Unplaced"/>
</dbReference>
<evidence type="ECO:0000313" key="2">
    <source>
        <dbReference type="WBParaSite" id="SMUV_0000718101-mRNA-1"/>
    </source>
</evidence>
<organism evidence="1 2">
    <name type="scientific">Syphacia muris</name>
    <dbReference type="NCBI Taxonomy" id="451379"/>
    <lineage>
        <taxon>Eukaryota</taxon>
        <taxon>Metazoa</taxon>
        <taxon>Ecdysozoa</taxon>
        <taxon>Nematoda</taxon>
        <taxon>Chromadorea</taxon>
        <taxon>Rhabditida</taxon>
        <taxon>Spirurina</taxon>
        <taxon>Oxyuridomorpha</taxon>
        <taxon>Oxyuroidea</taxon>
        <taxon>Oxyuridae</taxon>
        <taxon>Syphacia</taxon>
    </lineage>
</organism>
<accession>A0A0N5AR48</accession>
<reference evidence="2" key="1">
    <citation type="submission" date="2017-02" db="UniProtKB">
        <authorList>
            <consortium name="WormBaseParasite"/>
        </authorList>
    </citation>
    <scope>IDENTIFICATION</scope>
</reference>
<protein>
    <submittedName>
        <fullName evidence="2">Uncharacterized protein</fullName>
    </submittedName>
</protein>
<evidence type="ECO:0000313" key="1">
    <source>
        <dbReference type="Proteomes" id="UP000046393"/>
    </source>
</evidence>
<dbReference type="WBParaSite" id="SMUV_0000718101-mRNA-1">
    <property type="protein sequence ID" value="SMUV_0000718101-mRNA-1"/>
    <property type="gene ID" value="SMUV_0000718101"/>
</dbReference>
<dbReference type="AlphaFoldDB" id="A0A0N5AR48"/>